<proteinExistence type="predicted"/>
<dbReference type="InterPro" id="IPR029058">
    <property type="entry name" value="AB_hydrolase_fold"/>
</dbReference>
<dbReference type="SUPFAM" id="SSF53474">
    <property type="entry name" value="alpha/beta-Hydrolases"/>
    <property type="match status" value="1"/>
</dbReference>
<evidence type="ECO:0000259" key="1">
    <source>
        <dbReference type="Pfam" id="PF12697"/>
    </source>
</evidence>
<dbReference type="Gene3D" id="3.40.50.1820">
    <property type="entry name" value="alpha/beta hydrolase"/>
    <property type="match status" value="1"/>
</dbReference>
<dbReference type="EMBL" id="SNYM01000008">
    <property type="protein sequence ID" value="TDQ48028.1"/>
    <property type="molecule type" value="Genomic_DNA"/>
</dbReference>
<keyword evidence="3" id="KW-1185">Reference proteome</keyword>
<dbReference type="AlphaFoldDB" id="A0A4R6ULU3"/>
<name>A0A4R6ULU3_9GAMM</name>
<reference evidence="2 3" key="1">
    <citation type="submission" date="2019-03" db="EMBL/GenBank/DDBJ databases">
        <title>Genomic Encyclopedia of Type Strains, Phase IV (KMG-IV): sequencing the most valuable type-strain genomes for metagenomic binning, comparative biology and taxonomic classification.</title>
        <authorList>
            <person name="Goeker M."/>
        </authorList>
    </citation>
    <scope>NUCLEOTIDE SEQUENCE [LARGE SCALE GENOMIC DNA]</scope>
    <source>
        <strain evidence="2 3">DSM 103792</strain>
    </source>
</reference>
<protein>
    <submittedName>
        <fullName evidence="2">Pimeloyl-ACP methyl ester carboxylesterase</fullName>
    </submittedName>
</protein>
<dbReference type="Pfam" id="PF12697">
    <property type="entry name" value="Abhydrolase_6"/>
    <property type="match status" value="1"/>
</dbReference>
<dbReference type="Proteomes" id="UP000295375">
    <property type="component" value="Unassembled WGS sequence"/>
</dbReference>
<evidence type="ECO:0000313" key="2">
    <source>
        <dbReference type="EMBL" id="TDQ48028.1"/>
    </source>
</evidence>
<dbReference type="InterPro" id="IPR000073">
    <property type="entry name" value="AB_hydrolase_1"/>
</dbReference>
<organism evidence="2 3">
    <name type="scientific">Permianibacter aggregans</name>
    <dbReference type="NCBI Taxonomy" id="1510150"/>
    <lineage>
        <taxon>Bacteria</taxon>
        <taxon>Pseudomonadati</taxon>
        <taxon>Pseudomonadota</taxon>
        <taxon>Gammaproteobacteria</taxon>
        <taxon>Pseudomonadales</taxon>
        <taxon>Pseudomonadaceae</taxon>
        <taxon>Permianibacter</taxon>
    </lineage>
</organism>
<accession>A0A4R6ULU3</accession>
<sequence>MIVLRGLSREAAHAEAFLQALRNALPNHTVHCPDLPGTGQRFQERSPNRVEAIVSELRRTAPEGNKHLVGISLGGMIACEWARQTATETRSLTMVNASLRRYSFFWQRLRWQQAARIISALWHWRNVEKRERRIMALVSNLPFDAERLRQWVAIQRARPVSWQTISRQMQAAAHYAGPINAPCPNTQVLISRQDKLVSPACSEQIAAAWRVPAHYHPEGGHDLFLDAPSWAARQVADWILHHN</sequence>
<gene>
    <name evidence="2" type="ORF">EV696_1088</name>
</gene>
<feature type="domain" description="AB hydrolase-1" evidence="1">
    <location>
        <begin position="16"/>
        <end position="231"/>
    </location>
</feature>
<evidence type="ECO:0000313" key="3">
    <source>
        <dbReference type="Proteomes" id="UP000295375"/>
    </source>
</evidence>
<comment type="caution">
    <text evidence="2">The sequence shown here is derived from an EMBL/GenBank/DDBJ whole genome shotgun (WGS) entry which is preliminary data.</text>
</comment>